<comment type="caution">
    <text evidence="1">Lacks conserved residue(s) required for the propagation of feature annotation.</text>
</comment>
<evidence type="ECO:0000256" key="1">
    <source>
        <dbReference type="PROSITE-ProRule" id="PRU00169"/>
    </source>
</evidence>
<reference evidence="3" key="1">
    <citation type="journal article" date="2021" name="Microb. Physiol.">
        <title>Proteogenomic Insights into the Physiology of Marine, Sulfate-Reducing, Filamentous Desulfonema limicola and Desulfonema magnum.</title>
        <authorList>
            <person name="Schnaars V."/>
            <person name="Wohlbrand L."/>
            <person name="Scheve S."/>
            <person name="Hinrichs C."/>
            <person name="Reinhardt R."/>
            <person name="Rabus R."/>
        </authorList>
    </citation>
    <scope>NUCLEOTIDE SEQUENCE</scope>
    <source>
        <strain evidence="3">4be13</strain>
    </source>
</reference>
<dbReference type="GO" id="GO:0000160">
    <property type="term" value="P:phosphorelay signal transduction system"/>
    <property type="evidence" value="ECO:0007669"/>
    <property type="project" value="InterPro"/>
</dbReference>
<name>A0A975BQP5_9BACT</name>
<evidence type="ECO:0000259" key="2">
    <source>
        <dbReference type="PROSITE" id="PS50110"/>
    </source>
</evidence>
<gene>
    <name evidence="3" type="ORF">dnm_056840</name>
</gene>
<dbReference type="EMBL" id="CP061800">
    <property type="protein sequence ID" value="QTA89628.1"/>
    <property type="molecule type" value="Genomic_DNA"/>
</dbReference>
<dbReference type="InterPro" id="IPR001789">
    <property type="entry name" value="Sig_transdc_resp-reg_receiver"/>
</dbReference>
<dbReference type="Proteomes" id="UP000663722">
    <property type="component" value="Chromosome"/>
</dbReference>
<dbReference type="KEGG" id="dmm:dnm_056840"/>
<dbReference type="Gene3D" id="3.40.50.2300">
    <property type="match status" value="1"/>
</dbReference>
<dbReference type="AlphaFoldDB" id="A0A975BQP5"/>
<dbReference type="SUPFAM" id="SSF52172">
    <property type="entry name" value="CheY-like"/>
    <property type="match status" value="1"/>
</dbReference>
<feature type="domain" description="Response regulatory" evidence="2">
    <location>
        <begin position="7"/>
        <end position="51"/>
    </location>
</feature>
<protein>
    <submittedName>
        <fullName evidence="3">Response regulator domain-containing protein</fullName>
    </submittedName>
</protein>
<proteinExistence type="predicted"/>
<evidence type="ECO:0000313" key="3">
    <source>
        <dbReference type="EMBL" id="QTA89628.1"/>
    </source>
</evidence>
<accession>A0A975BQP5</accession>
<keyword evidence="4" id="KW-1185">Reference proteome</keyword>
<sequence length="51" mass="5818">MRGIPPKILIVDDNPENRAVFRNMLSPLGAELSEAGDGRDSFRNWYKNNEL</sequence>
<dbReference type="PROSITE" id="PS50110">
    <property type="entry name" value="RESPONSE_REGULATORY"/>
    <property type="match status" value="1"/>
</dbReference>
<dbReference type="InterPro" id="IPR011006">
    <property type="entry name" value="CheY-like_superfamily"/>
</dbReference>
<organism evidence="3 4">
    <name type="scientific">Desulfonema magnum</name>
    <dbReference type="NCBI Taxonomy" id="45655"/>
    <lineage>
        <taxon>Bacteria</taxon>
        <taxon>Pseudomonadati</taxon>
        <taxon>Thermodesulfobacteriota</taxon>
        <taxon>Desulfobacteria</taxon>
        <taxon>Desulfobacterales</taxon>
        <taxon>Desulfococcaceae</taxon>
        <taxon>Desulfonema</taxon>
    </lineage>
</organism>
<evidence type="ECO:0000313" key="4">
    <source>
        <dbReference type="Proteomes" id="UP000663722"/>
    </source>
</evidence>